<protein>
    <recommendedName>
        <fullName evidence="3">BTB domain-containing protein</fullName>
    </recommendedName>
</protein>
<dbReference type="EMBL" id="KN754987">
    <property type="protein sequence ID" value="KIH49114.1"/>
    <property type="molecule type" value="Genomic_DNA"/>
</dbReference>
<feature type="non-terminal residue" evidence="4">
    <location>
        <position position="66"/>
    </location>
</feature>
<evidence type="ECO:0000256" key="1">
    <source>
        <dbReference type="ARBA" id="ARBA00022441"/>
    </source>
</evidence>
<dbReference type="PANTHER" id="PTHR24412:SF441">
    <property type="entry name" value="KELCH-LIKE PROTEIN 28"/>
    <property type="match status" value="1"/>
</dbReference>
<gene>
    <name evidence="4" type="ORF">ANCDUO_20812</name>
</gene>
<dbReference type="AlphaFoldDB" id="A0A0C2FR03"/>
<accession>A0A0C2FR03</accession>
<dbReference type="Proteomes" id="UP000054047">
    <property type="component" value="Unassembled WGS sequence"/>
</dbReference>
<feature type="domain" description="BTB" evidence="3">
    <location>
        <begin position="1"/>
        <end position="52"/>
    </location>
</feature>
<dbReference type="SUPFAM" id="SSF54695">
    <property type="entry name" value="POZ domain"/>
    <property type="match status" value="1"/>
</dbReference>
<dbReference type="PANTHER" id="PTHR24412">
    <property type="entry name" value="KELCH PROTEIN"/>
    <property type="match status" value="1"/>
</dbReference>
<keyword evidence="1" id="KW-0880">Kelch repeat</keyword>
<evidence type="ECO:0000313" key="5">
    <source>
        <dbReference type="Proteomes" id="UP000054047"/>
    </source>
</evidence>
<reference evidence="4 5" key="1">
    <citation type="submission" date="2013-12" db="EMBL/GenBank/DDBJ databases">
        <title>Draft genome of the parsitic nematode Ancylostoma duodenale.</title>
        <authorList>
            <person name="Mitreva M."/>
        </authorList>
    </citation>
    <scope>NUCLEOTIDE SEQUENCE [LARGE SCALE GENOMIC DNA]</scope>
    <source>
        <strain evidence="4 5">Zhejiang</strain>
    </source>
</reference>
<dbReference type="Pfam" id="PF00651">
    <property type="entry name" value="BTB"/>
    <property type="match status" value="1"/>
</dbReference>
<evidence type="ECO:0000259" key="3">
    <source>
        <dbReference type="PROSITE" id="PS50097"/>
    </source>
</evidence>
<dbReference type="PROSITE" id="PS50097">
    <property type="entry name" value="BTB"/>
    <property type="match status" value="1"/>
</dbReference>
<name>A0A0C2FR03_9BILA</name>
<sequence length="66" mass="7383">IVLATCSSYFEDLFAGDAVHTRQNQVVINGLDHDSLEKLILYMYGQSLTVSVQNVQAIMVTAYFLQ</sequence>
<keyword evidence="5" id="KW-1185">Reference proteome</keyword>
<feature type="non-terminal residue" evidence="4">
    <location>
        <position position="1"/>
    </location>
</feature>
<dbReference type="InterPro" id="IPR011333">
    <property type="entry name" value="SKP1/BTB/POZ_sf"/>
</dbReference>
<keyword evidence="2" id="KW-0677">Repeat</keyword>
<evidence type="ECO:0000256" key="2">
    <source>
        <dbReference type="ARBA" id="ARBA00022737"/>
    </source>
</evidence>
<organism evidence="4 5">
    <name type="scientific">Ancylostoma duodenale</name>
    <dbReference type="NCBI Taxonomy" id="51022"/>
    <lineage>
        <taxon>Eukaryota</taxon>
        <taxon>Metazoa</taxon>
        <taxon>Ecdysozoa</taxon>
        <taxon>Nematoda</taxon>
        <taxon>Chromadorea</taxon>
        <taxon>Rhabditida</taxon>
        <taxon>Rhabditina</taxon>
        <taxon>Rhabditomorpha</taxon>
        <taxon>Strongyloidea</taxon>
        <taxon>Ancylostomatidae</taxon>
        <taxon>Ancylostomatinae</taxon>
        <taxon>Ancylostoma</taxon>
    </lineage>
</organism>
<dbReference type="OrthoDB" id="6425912at2759"/>
<evidence type="ECO:0000313" key="4">
    <source>
        <dbReference type="EMBL" id="KIH49114.1"/>
    </source>
</evidence>
<dbReference type="Gene3D" id="3.30.710.10">
    <property type="entry name" value="Potassium Channel Kv1.1, Chain A"/>
    <property type="match status" value="1"/>
</dbReference>
<dbReference type="InterPro" id="IPR000210">
    <property type="entry name" value="BTB/POZ_dom"/>
</dbReference>
<proteinExistence type="predicted"/>